<feature type="region of interest" description="Disordered" evidence="9">
    <location>
        <begin position="150"/>
        <end position="174"/>
    </location>
</feature>
<evidence type="ECO:0000256" key="3">
    <source>
        <dbReference type="ARBA" id="ARBA00022771"/>
    </source>
</evidence>
<dbReference type="PANTHER" id="PTHR12396">
    <property type="entry name" value="METHYL-CPG BINDING PROTEIN, MBD"/>
    <property type="match status" value="1"/>
</dbReference>
<keyword evidence="7" id="KW-0804">Transcription</keyword>
<dbReference type="InterPro" id="IPR011124">
    <property type="entry name" value="Znf_CW"/>
</dbReference>
<evidence type="ECO:0008006" key="14">
    <source>
        <dbReference type="Google" id="ProtNLM"/>
    </source>
</evidence>
<dbReference type="EnsemblPlants" id="Solyc07g015930.2.1">
    <property type="protein sequence ID" value="Solyc07g015930.2.1"/>
    <property type="gene ID" value="Solyc07g015930.2"/>
</dbReference>
<dbReference type="AlphaFoldDB" id="A0A3Q7H8S3"/>
<dbReference type="Pfam" id="PF07496">
    <property type="entry name" value="zf-CW"/>
    <property type="match status" value="1"/>
</dbReference>
<keyword evidence="3" id="KW-0863">Zinc-finger</keyword>
<name>A0A3Q7H8S3_SOLLC</name>
<feature type="domain" description="CW-type" evidence="11">
    <location>
        <begin position="14"/>
        <end position="72"/>
    </location>
</feature>
<dbReference type="InterPro" id="IPR016177">
    <property type="entry name" value="DNA-bd_dom_sf"/>
</dbReference>
<keyword evidence="5" id="KW-0805">Transcription regulation</keyword>
<proteinExistence type="predicted"/>
<keyword evidence="6" id="KW-0238">DNA-binding</keyword>
<dbReference type="Gene3D" id="3.30.890.10">
    <property type="entry name" value="Methyl-cpg-binding Protein 2, Chain A"/>
    <property type="match status" value="1"/>
</dbReference>
<evidence type="ECO:0000256" key="5">
    <source>
        <dbReference type="ARBA" id="ARBA00023015"/>
    </source>
</evidence>
<evidence type="ECO:0000259" key="10">
    <source>
        <dbReference type="PROSITE" id="PS50982"/>
    </source>
</evidence>
<feature type="domain" description="MBD" evidence="10">
    <location>
        <begin position="78"/>
        <end position="151"/>
    </location>
</feature>
<dbReference type="STRING" id="4081.A0A3Q7H8S3"/>
<dbReference type="GO" id="GO:0008270">
    <property type="term" value="F:zinc ion binding"/>
    <property type="evidence" value="ECO:0007669"/>
    <property type="project" value="UniProtKB-KW"/>
</dbReference>
<dbReference type="OMA" id="IPSMQHY"/>
<evidence type="ECO:0000256" key="6">
    <source>
        <dbReference type="ARBA" id="ARBA00023125"/>
    </source>
</evidence>
<dbReference type="SMART" id="SM00391">
    <property type="entry name" value="MBD"/>
    <property type="match status" value="1"/>
</dbReference>
<reference evidence="12" key="1">
    <citation type="journal article" date="2012" name="Nature">
        <title>The tomato genome sequence provides insights into fleshy fruit evolution.</title>
        <authorList>
            <consortium name="Tomato Genome Consortium"/>
        </authorList>
    </citation>
    <scope>NUCLEOTIDE SEQUENCE [LARGE SCALE GENOMIC DNA]</scope>
    <source>
        <strain evidence="12">cv. Heinz 1706</strain>
    </source>
</reference>
<evidence type="ECO:0000256" key="1">
    <source>
        <dbReference type="ARBA" id="ARBA00004123"/>
    </source>
</evidence>
<dbReference type="InParanoid" id="A0A3Q7H8S3"/>
<dbReference type="GO" id="GO:0003677">
    <property type="term" value="F:DNA binding"/>
    <property type="evidence" value="ECO:0007669"/>
    <property type="project" value="UniProtKB-KW"/>
</dbReference>
<dbReference type="PaxDb" id="4081-Solyc07g015930.1.1"/>
<evidence type="ECO:0000256" key="2">
    <source>
        <dbReference type="ARBA" id="ARBA00022723"/>
    </source>
</evidence>
<evidence type="ECO:0000259" key="11">
    <source>
        <dbReference type="PROSITE" id="PS51050"/>
    </source>
</evidence>
<evidence type="ECO:0000256" key="8">
    <source>
        <dbReference type="ARBA" id="ARBA00023242"/>
    </source>
</evidence>
<keyword evidence="8" id="KW-0539">Nucleus</keyword>
<dbReference type="Gramene" id="Solyc07g015930.2.1">
    <property type="protein sequence ID" value="Solyc07g015930.2.1"/>
    <property type="gene ID" value="Solyc07g015930.2"/>
</dbReference>
<keyword evidence="13" id="KW-1185">Reference proteome</keyword>
<evidence type="ECO:0000313" key="13">
    <source>
        <dbReference type="Proteomes" id="UP000004994"/>
    </source>
</evidence>
<keyword evidence="4" id="KW-0862">Zinc</keyword>
<evidence type="ECO:0000256" key="7">
    <source>
        <dbReference type="ARBA" id="ARBA00023163"/>
    </source>
</evidence>
<evidence type="ECO:0000313" key="12">
    <source>
        <dbReference type="EnsemblPlants" id="Solyc07g015930.2.1"/>
    </source>
</evidence>
<dbReference type="GO" id="GO:0005634">
    <property type="term" value="C:nucleus"/>
    <property type="evidence" value="ECO:0007669"/>
    <property type="project" value="UniProtKB-SubCell"/>
</dbReference>
<comment type="subcellular location">
    <subcellularLocation>
        <location evidence="1">Nucleus</location>
    </subcellularLocation>
</comment>
<protein>
    <recommendedName>
        <fullName evidence="14">CW-type domain-containing protein</fullName>
    </recommendedName>
</protein>
<sequence>MERDQDAHLKKKVADEMEFVVQCSKCFKWRYIPTEERYEKIREHLLECPFYCEDAREWRPSISCDDIPDITQKEKKLWAFDKPSIPQTPSGWKRIVKIRTRGTIFSPTTKGLRSIPEVERYFIIPRYLKQHSEYASQGVKLEKFSFKTPRSLQQEYSKKRSPTPPTPSDDINGANAGMSMCMCM</sequence>
<dbReference type="PROSITE" id="PS50982">
    <property type="entry name" value="MBD"/>
    <property type="match status" value="1"/>
</dbReference>
<accession>A0A3Q7H8S3</accession>
<organism evidence="12">
    <name type="scientific">Solanum lycopersicum</name>
    <name type="common">Tomato</name>
    <name type="synonym">Lycopersicon esculentum</name>
    <dbReference type="NCBI Taxonomy" id="4081"/>
    <lineage>
        <taxon>Eukaryota</taxon>
        <taxon>Viridiplantae</taxon>
        <taxon>Streptophyta</taxon>
        <taxon>Embryophyta</taxon>
        <taxon>Tracheophyta</taxon>
        <taxon>Spermatophyta</taxon>
        <taxon>Magnoliopsida</taxon>
        <taxon>eudicotyledons</taxon>
        <taxon>Gunneridae</taxon>
        <taxon>Pentapetalae</taxon>
        <taxon>asterids</taxon>
        <taxon>lamiids</taxon>
        <taxon>Solanales</taxon>
        <taxon>Solanaceae</taxon>
        <taxon>Solanoideae</taxon>
        <taxon>Solaneae</taxon>
        <taxon>Solanum</taxon>
        <taxon>Solanum subgen. Lycopersicon</taxon>
    </lineage>
</organism>
<reference evidence="12" key="2">
    <citation type="submission" date="2019-01" db="UniProtKB">
        <authorList>
            <consortium name="EnsemblPlants"/>
        </authorList>
    </citation>
    <scope>IDENTIFICATION</scope>
    <source>
        <strain evidence="12">cv. Heinz 1706</strain>
    </source>
</reference>
<keyword evidence="2" id="KW-0479">Metal-binding</keyword>
<dbReference type="SUPFAM" id="SSF54171">
    <property type="entry name" value="DNA-binding domain"/>
    <property type="match status" value="1"/>
</dbReference>
<dbReference type="Gene3D" id="3.30.40.100">
    <property type="match status" value="1"/>
</dbReference>
<dbReference type="InterPro" id="IPR001739">
    <property type="entry name" value="Methyl_CpG_DNA-bd"/>
</dbReference>
<dbReference type="Pfam" id="PF01429">
    <property type="entry name" value="MBD"/>
    <property type="match status" value="1"/>
</dbReference>
<evidence type="ECO:0000256" key="9">
    <source>
        <dbReference type="SAM" id="MobiDB-lite"/>
    </source>
</evidence>
<dbReference type="PROSITE" id="PS51050">
    <property type="entry name" value="ZF_CW"/>
    <property type="match status" value="1"/>
</dbReference>
<dbReference type="PANTHER" id="PTHR12396:SF0">
    <property type="entry name" value="METHYL-CPG BINDING DOMAIN PROTEIN-LIKE, ISOFORM C"/>
    <property type="match status" value="1"/>
</dbReference>
<evidence type="ECO:0000256" key="4">
    <source>
        <dbReference type="ARBA" id="ARBA00022833"/>
    </source>
</evidence>
<dbReference type="Proteomes" id="UP000004994">
    <property type="component" value="Chromosome 7"/>
</dbReference>